<dbReference type="InterPro" id="IPR050141">
    <property type="entry name" value="GCL_type2/YbdK_subfam"/>
</dbReference>
<dbReference type="InterPro" id="IPR014746">
    <property type="entry name" value="Gln_synth/guanido_kin_cat_dom"/>
</dbReference>
<comment type="catalytic activity">
    <reaction evidence="4 5">
        <text>L-cysteine + L-glutamate + ATP = gamma-L-glutamyl-L-cysteine + ADP + phosphate + H(+)</text>
        <dbReference type="Rhea" id="RHEA:13285"/>
        <dbReference type="ChEBI" id="CHEBI:15378"/>
        <dbReference type="ChEBI" id="CHEBI:29985"/>
        <dbReference type="ChEBI" id="CHEBI:30616"/>
        <dbReference type="ChEBI" id="CHEBI:35235"/>
        <dbReference type="ChEBI" id="CHEBI:43474"/>
        <dbReference type="ChEBI" id="CHEBI:58173"/>
        <dbReference type="ChEBI" id="CHEBI:456216"/>
        <dbReference type="EC" id="6.3.2.2"/>
    </reaction>
</comment>
<dbReference type="EMBL" id="BMQJ01000002">
    <property type="protein sequence ID" value="GGP81811.1"/>
    <property type="molecule type" value="Genomic_DNA"/>
</dbReference>
<evidence type="ECO:0000256" key="1">
    <source>
        <dbReference type="ARBA" id="ARBA00022598"/>
    </source>
</evidence>
<keyword evidence="1 5" id="KW-0436">Ligase</keyword>
<dbReference type="EC" id="6.3.2.2" evidence="5"/>
<dbReference type="PANTHER" id="PTHR36510">
    <property type="entry name" value="GLUTAMATE--CYSTEINE LIGASE 2-RELATED"/>
    <property type="match status" value="1"/>
</dbReference>
<protein>
    <recommendedName>
        <fullName evidence="5">Putative glutamate--cysteine ligase 2</fullName>
        <ecNumber evidence="5">6.3.2.2</ecNumber>
    </recommendedName>
    <alternativeName>
        <fullName evidence="5">Gamma-glutamylcysteine synthetase 2</fullName>
        <shortName evidence="5">GCS 2</shortName>
        <shortName evidence="5">Gamma-GCS 2</shortName>
    </alternativeName>
</protein>
<organism evidence="6 7">
    <name type="scientific">Streptosporangium pseudovulgare</name>
    <dbReference type="NCBI Taxonomy" id="35765"/>
    <lineage>
        <taxon>Bacteria</taxon>
        <taxon>Bacillati</taxon>
        <taxon>Actinomycetota</taxon>
        <taxon>Actinomycetes</taxon>
        <taxon>Streptosporangiales</taxon>
        <taxon>Streptosporangiaceae</taxon>
        <taxon>Streptosporangium</taxon>
    </lineage>
</organism>
<reference evidence="7" key="1">
    <citation type="journal article" date="2019" name="Int. J. Syst. Evol. Microbiol.">
        <title>The Global Catalogue of Microorganisms (GCM) 10K type strain sequencing project: providing services to taxonomists for standard genome sequencing and annotation.</title>
        <authorList>
            <consortium name="The Broad Institute Genomics Platform"/>
            <consortium name="The Broad Institute Genome Sequencing Center for Infectious Disease"/>
            <person name="Wu L."/>
            <person name="Ma J."/>
        </authorList>
    </citation>
    <scope>NUCLEOTIDE SEQUENCE [LARGE SCALE GENOMIC DNA]</scope>
    <source>
        <strain evidence="7">JCM 3115</strain>
    </source>
</reference>
<keyword evidence="2 5" id="KW-0547">Nucleotide-binding</keyword>
<dbReference type="InterPro" id="IPR006336">
    <property type="entry name" value="GCS2"/>
</dbReference>
<sequence>MCRRAGAGPIPWHRRPHTPGLEREMTATAQTPPPVPFDPVRPLMGVEEEYFVVDPVTRAVTPRAAEVAKRAAAVLGDRASTEIIRFQVEAKTPPCADSAGLAERLREMRAAMASAAAREGLAVVASGTPVLGDVVPPPIVDDSRYDLGIAAYRTLHDEQSICAGHVHVHLPDRARAVLAGNHLRPWLPVLIAMTANSPLWAGRDTGYAAWRVLCWNKWPVAGPPPYFAEPEEFDRLVATLTDAGVLVDPGTIFWDVRPSARLPTLEVRVADVPATAGESALLAAVVRGLVVTALERIGDGDPGPRPPEALLRAAYWQAARDGMDGHGIDPLTGERHPAADRVGALLRHIRPALELTGDLDMVTERLARLGGEGTGAARQRAVHARRGLPSDVVDHLVGHFTA</sequence>
<keyword evidence="7" id="KW-1185">Reference proteome</keyword>
<dbReference type="SUPFAM" id="SSF55931">
    <property type="entry name" value="Glutamine synthetase/guanido kinase"/>
    <property type="match status" value="1"/>
</dbReference>
<keyword evidence="3 5" id="KW-0067">ATP-binding</keyword>
<proteinExistence type="inferred from homology"/>
<dbReference type="PANTHER" id="PTHR36510:SF1">
    <property type="entry name" value="GLUTAMATE--CYSTEINE LIGASE 2-RELATED"/>
    <property type="match status" value="1"/>
</dbReference>
<dbReference type="InterPro" id="IPR011793">
    <property type="entry name" value="YbdK"/>
</dbReference>
<dbReference type="NCBIfam" id="NF010041">
    <property type="entry name" value="PRK13517.1-1"/>
    <property type="match status" value="1"/>
</dbReference>
<dbReference type="Pfam" id="PF04107">
    <property type="entry name" value="GCS2"/>
    <property type="match status" value="1"/>
</dbReference>
<comment type="function">
    <text evidence="5">ATP-dependent carboxylate-amine ligase which exhibits weak glutamate--cysteine ligase activity.</text>
</comment>
<accession>A0ABQ2QHD5</accession>
<comment type="similarity">
    <text evidence="5">Belongs to the glutamate--cysteine ligase type 2 family. YbdK subfamily.</text>
</comment>
<name>A0ABQ2QHD5_9ACTN</name>
<dbReference type="GO" id="GO:0016874">
    <property type="term" value="F:ligase activity"/>
    <property type="evidence" value="ECO:0007669"/>
    <property type="project" value="UniProtKB-KW"/>
</dbReference>
<comment type="caution">
    <text evidence="6">The sequence shown here is derived from an EMBL/GenBank/DDBJ whole genome shotgun (WGS) entry which is preliminary data.</text>
</comment>
<evidence type="ECO:0000256" key="5">
    <source>
        <dbReference type="HAMAP-Rule" id="MF_01609"/>
    </source>
</evidence>
<dbReference type="HAMAP" id="MF_01609">
    <property type="entry name" value="Glu_cys_ligase_2"/>
    <property type="match status" value="1"/>
</dbReference>
<evidence type="ECO:0000256" key="2">
    <source>
        <dbReference type="ARBA" id="ARBA00022741"/>
    </source>
</evidence>
<evidence type="ECO:0000256" key="3">
    <source>
        <dbReference type="ARBA" id="ARBA00022840"/>
    </source>
</evidence>
<evidence type="ECO:0000313" key="7">
    <source>
        <dbReference type="Proteomes" id="UP000611554"/>
    </source>
</evidence>
<dbReference type="Gene3D" id="3.30.590.20">
    <property type="match status" value="1"/>
</dbReference>
<evidence type="ECO:0000313" key="6">
    <source>
        <dbReference type="EMBL" id="GGP81811.1"/>
    </source>
</evidence>
<gene>
    <name evidence="6" type="ORF">GCM10010140_08030</name>
</gene>
<dbReference type="Proteomes" id="UP000611554">
    <property type="component" value="Unassembled WGS sequence"/>
</dbReference>
<dbReference type="NCBIfam" id="TIGR02050">
    <property type="entry name" value="gshA_cyan_rel"/>
    <property type="match status" value="1"/>
</dbReference>
<evidence type="ECO:0000256" key="4">
    <source>
        <dbReference type="ARBA" id="ARBA00048819"/>
    </source>
</evidence>